<dbReference type="GO" id="GO:0010960">
    <property type="term" value="P:magnesium ion homeostasis"/>
    <property type="evidence" value="ECO:0007669"/>
    <property type="project" value="InterPro"/>
</dbReference>
<accession>A0A8S0TXJ3</accession>
<dbReference type="InterPro" id="IPR002550">
    <property type="entry name" value="CNNM"/>
</dbReference>
<keyword evidence="6 8" id="KW-0472">Membrane</keyword>
<keyword evidence="7" id="KW-0325">Glycoprotein</keyword>
<evidence type="ECO:0000256" key="8">
    <source>
        <dbReference type="PROSITE-ProRule" id="PRU01193"/>
    </source>
</evidence>
<dbReference type="Pfam" id="PF01595">
    <property type="entry name" value="CNNM"/>
    <property type="match status" value="1"/>
</dbReference>
<evidence type="ECO:0000259" key="9">
    <source>
        <dbReference type="PROSITE" id="PS51846"/>
    </source>
</evidence>
<dbReference type="Gene3D" id="3.10.580.10">
    <property type="entry name" value="CBS-domain"/>
    <property type="match status" value="2"/>
</dbReference>
<evidence type="ECO:0000256" key="4">
    <source>
        <dbReference type="ARBA" id="ARBA00022989"/>
    </source>
</evidence>
<dbReference type="PANTHER" id="PTHR12064">
    <property type="entry name" value="METAL TRANSPORTER CNNM"/>
    <property type="match status" value="1"/>
</dbReference>
<organism evidence="10 11">
    <name type="scientific">Olea europaea subsp. europaea</name>
    <dbReference type="NCBI Taxonomy" id="158383"/>
    <lineage>
        <taxon>Eukaryota</taxon>
        <taxon>Viridiplantae</taxon>
        <taxon>Streptophyta</taxon>
        <taxon>Embryophyta</taxon>
        <taxon>Tracheophyta</taxon>
        <taxon>Spermatophyta</taxon>
        <taxon>Magnoliopsida</taxon>
        <taxon>eudicotyledons</taxon>
        <taxon>Gunneridae</taxon>
        <taxon>Pentapetalae</taxon>
        <taxon>asterids</taxon>
        <taxon>lamiids</taxon>
        <taxon>Lamiales</taxon>
        <taxon>Oleaceae</taxon>
        <taxon>Oleeae</taxon>
        <taxon>Olea</taxon>
    </lineage>
</organism>
<dbReference type="AlphaFoldDB" id="A0A8S0TXJ3"/>
<evidence type="ECO:0000256" key="1">
    <source>
        <dbReference type="ARBA" id="ARBA00004141"/>
    </source>
</evidence>
<evidence type="ECO:0000256" key="5">
    <source>
        <dbReference type="ARBA" id="ARBA00023122"/>
    </source>
</evidence>
<proteinExistence type="predicted"/>
<dbReference type="FunFam" id="3.10.580.10:FF:000015">
    <property type="entry name" value="DUF21 domain-containing protein"/>
    <property type="match status" value="1"/>
</dbReference>
<dbReference type="OrthoDB" id="5353557at2759"/>
<evidence type="ECO:0000256" key="2">
    <source>
        <dbReference type="ARBA" id="ARBA00022692"/>
    </source>
</evidence>
<keyword evidence="11" id="KW-1185">Reference proteome</keyword>
<dbReference type="PROSITE" id="PS51846">
    <property type="entry name" value="CNNM"/>
    <property type="match status" value="1"/>
</dbReference>
<dbReference type="GO" id="GO:0016020">
    <property type="term" value="C:membrane"/>
    <property type="evidence" value="ECO:0007669"/>
    <property type="project" value="UniProtKB-SubCell"/>
</dbReference>
<dbReference type="SUPFAM" id="SSF54631">
    <property type="entry name" value="CBS-domain pair"/>
    <property type="match status" value="1"/>
</dbReference>
<dbReference type="GO" id="GO:0030026">
    <property type="term" value="P:intracellular manganese ion homeostasis"/>
    <property type="evidence" value="ECO:0007669"/>
    <property type="project" value="TreeGrafter"/>
</dbReference>
<dbReference type="InterPro" id="IPR044751">
    <property type="entry name" value="Ion_transp-like_CBS"/>
</dbReference>
<sequence length="438" mass="48671">MSFVVAFAEVIPQAICSRYGLSLGAKFTLFVQVLQFILFPVSYPVSKVLDWLLGKNHSAILRRAELKTYVDLHGIKAGKGGDLTDDETTIITGAMNMTQKTARDAMTPISRTFSLDINSKLDSHTMGIIASKGHSRVPIYLDDPANIIGLILIKNLIFYHPEDETPIKDMTIRRILRVCDNWPLYDVLKLFRKGHGHMAVVVKSETDTKITSKRAEDGADLTSINIIPDSEPTETDGIGINPPLGEKELLNNSSVYDGDGEIQSHSLDDGMKKSHLSLFLNKWEQERGQISNEELESLKGKYIDEEVIGIVTMEDVLEELLQEEILDETDQHVEIHKKIRVKFLSSRRSSSASTGLASVSQLYWRTPATSPSSYYHTPVISSPIPSYIPSPYTPKLSSSPAKPSLSFSRSIGSLGSSSSSHQFPSISRHFSSLSRERF</sequence>
<reference evidence="10 11" key="1">
    <citation type="submission" date="2019-12" db="EMBL/GenBank/DDBJ databases">
        <authorList>
            <person name="Alioto T."/>
            <person name="Alioto T."/>
            <person name="Gomez Garrido J."/>
        </authorList>
    </citation>
    <scope>NUCLEOTIDE SEQUENCE [LARGE SCALE GENOMIC DNA]</scope>
</reference>
<dbReference type="GO" id="GO:0005737">
    <property type="term" value="C:cytoplasm"/>
    <property type="evidence" value="ECO:0007669"/>
    <property type="project" value="TreeGrafter"/>
</dbReference>
<comment type="subcellular location">
    <subcellularLocation>
        <location evidence="1">Membrane</location>
        <topology evidence="1">Multi-pass membrane protein</topology>
    </subcellularLocation>
</comment>
<keyword evidence="4 8" id="KW-1133">Transmembrane helix</keyword>
<dbReference type="InterPro" id="IPR046342">
    <property type="entry name" value="CBS_dom_sf"/>
</dbReference>
<dbReference type="Gramene" id="OE9A096416T1">
    <property type="protein sequence ID" value="OE9A096416C1"/>
    <property type="gene ID" value="OE9A096416"/>
</dbReference>
<dbReference type="EMBL" id="CACTIH010007349">
    <property type="protein sequence ID" value="CAA3010696.1"/>
    <property type="molecule type" value="Genomic_DNA"/>
</dbReference>
<keyword evidence="2 8" id="KW-0812">Transmembrane</keyword>
<dbReference type="Proteomes" id="UP000594638">
    <property type="component" value="Unassembled WGS sequence"/>
</dbReference>
<name>A0A8S0TXJ3_OLEEU</name>
<feature type="domain" description="CNNM transmembrane" evidence="9">
    <location>
        <begin position="1"/>
        <end position="87"/>
    </location>
</feature>
<dbReference type="Gramene" id="OE9A096416T2">
    <property type="protein sequence ID" value="OE9A096416C2"/>
    <property type="gene ID" value="OE9A096416"/>
</dbReference>
<dbReference type="PANTHER" id="PTHR12064:SF72">
    <property type="entry name" value="CBS DOMAIN PROTEIN"/>
    <property type="match status" value="1"/>
</dbReference>
<comment type="caution">
    <text evidence="10">The sequence shown here is derived from an EMBL/GenBank/DDBJ whole genome shotgun (WGS) entry which is preliminary data.</text>
</comment>
<evidence type="ECO:0000256" key="7">
    <source>
        <dbReference type="ARBA" id="ARBA00023180"/>
    </source>
</evidence>
<protein>
    <submittedName>
        <fullName evidence="10">DUF21 domain-containing At5g52790-like isoform X5</fullName>
    </submittedName>
</protein>
<dbReference type="InterPro" id="IPR045095">
    <property type="entry name" value="ACDP"/>
</dbReference>
<gene>
    <name evidence="10" type="ORF">OLEA9_A096416</name>
</gene>
<evidence type="ECO:0000313" key="10">
    <source>
        <dbReference type="EMBL" id="CAA3010696.1"/>
    </source>
</evidence>
<keyword evidence="3" id="KW-0677">Repeat</keyword>
<keyword evidence="5" id="KW-0129">CBS domain</keyword>
<evidence type="ECO:0000256" key="6">
    <source>
        <dbReference type="ARBA" id="ARBA00023136"/>
    </source>
</evidence>
<evidence type="ECO:0000256" key="3">
    <source>
        <dbReference type="ARBA" id="ARBA00022737"/>
    </source>
</evidence>
<dbReference type="CDD" id="cd04590">
    <property type="entry name" value="CBS_pair_CorC_HlyC_assoc"/>
    <property type="match status" value="1"/>
</dbReference>
<evidence type="ECO:0000313" key="11">
    <source>
        <dbReference type="Proteomes" id="UP000594638"/>
    </source>
</evidence>